<dbReference type="Pfam" id="PF00773">
    <property type="entry name" value="RNB"/>
    <property type="match status" value="1"/>
</dbReference>
<keyword evidence="7 8" id="KW-0694">RNA-binding</keyword>
<dbReference type="Proteomes" id="UP000195918">
    <property type="component" value="Unassembled WGS sequence"/>
</dbReference>
<accession>A0A1X6WQ58</accession>
<reference evidence="12" key="1">
    <citation type="submission" date="2017-02" db="EMBL/GenBank/DDBJ databases">
        <authorList>
            <person name="Dridi B."/>
        </authorList>
    </citation>
    <scope>NUCLEOTIDE SEQUENCE [LARGE SCALE GENOMIC DNA]</scope>
    <source>
        <strain evidence="12">bH819</strain>
    </source>
</reference>
<dbReference type="InterPro" id="IPR004476">
    <property type="entry name" value="RNase_II/RNase_R"/>
</dbReference>
<gene>
    <name evidence="8" type="primary">rnr</name>
    <name evidence="11" type="ORF">FM121_09920</name>
</gene>
<comment type="catalytic activity">
    <reaction evidence="1 8">
        <text>Exonucleolytic cleavage in the 3'- to 5'-direction to yield nucleoside 5'-phosphates.</text>
        <dbReference type="EC" id="3.1.13.1"/>
    </reaction>
</comment>
<evidence type="ECO:0000256" key="6">
    <source>
        <dbReference type="ARBA" id="ARBA00022839"/>
    </source>
</evidence>
<dbReference type="PROSITE" id="PS50126">
    <property type="entry name" value="S1"/>
    <property type="match status" value="1"/>
</dbReference>
<evidence type="ECO:0000256" key="3">
    <source>
        <dbReference type="ARBA" id="ARBA00022490"/>
    </source>
</evidence>
<dbReference type="InterPro" id="IPR003029">
    <property type="entry name" value="S1_domain"/>
</dbReference>
<evidence type="ECO:0000259" key="10">
    <source>
        <dbReference type="PROSITE" id="PS50126"/>
    </source>
</evidence>
<dbReference type="InterPro" id="IPR050180">
    <property type="entry name" value="RNR_Ribonuclease"/>
</dbReference>
<name>A0A1X6WQ58_9ENTE</name>
<organism evidence="11 12">
    <name type="scientific">Vagococcus fluvialis bH819</name>
    <dbReference type="NCBI Taxonomy" id="1255619"/>
    <lineage>
        <taxon>Bacteria</taxon>
        <taxon>Bacillati</taxon>
        <taxon>Bacillota</taxon>
        <taxon>Bacilli</taxon>
        <taxon>Lactobacillales</taxon>
        <taxon>Enterococcaceae</taxon>
        <taxon>Vagococcus</taxon>
    </lineage>
</organism>
<comment type="similarity">
    <text evidence="8">Belongs to the RNR ribonuclease family. RNase R subfamily.</text>
</comment>
<dbReference type="InterPro" id="IPR001900">
    <property type="entry name" value="RNase_II/R"/>
</dbReference>
<dbReference type="CDD" id="cd04471">
    <property type="entry name" value="S1_RNase_R"/>
    <property type="match status" value="1"/>
</dbReference>
<feature type="region of interest" description="Disordered" evidence="9">
    <location>
        <begin position="728"/>
        <end position="789"/>
    </location>
</feature>
<dbReference type="Pfam" id="PF08206">
    <property type="entry name" value="OB_RNB"/>
    <property type="match status" value="1"/>
</dbReference>
<dbReference type="AlphaFoldDB" id="A0A1X6WQ58"/>
<dbReference type="GO" id="GO:0008859">
    <property type="term" value="F:exoribonuclease II activity"/>
    <property type="evidence" value="ECO:0007669"/>
    <property type="project" value="UniProtKB-UniRule"/>
</dbReference>
<dbReference type="SMART" id="SM00955">
    <property type="entry name" value="RNB"/>
    <property type="match status" value="1"/>
</dbReference>
<evidence type="ECO:0000256" key="8">
    <source>
        <dbReference type="HAMAP-Rule" id="MF_01895"/>
    </source>
</evidence>
<dbReference type="SUPFAM" id="SSF50249">
    <property type="entry name" value="Nucleic acid-binding proteins"/>
    <property type="match status" value="4"/>
</dbReference>
<comment type="subcellular location">
    <subcellularLocation>
        <location evidence="2 8">Cytoplasm</location>
    </subcellularLocation>
</comment>
<evidence type="ECO:0000256" key="1">
    <source>
        <dbReference type="ARBA" id="ARBA00001849"/>
    </source>
</evidence>
<proteinExistence type="inferred from homology"/>
<dbReference type="Gene3D" id="2.40.50.140">
    <property type="entry name" value="Nucleic acid-binding proteins"/>
    <property type="match status" value="2"/>
</dbReference>
<dbReference type="NCBIfam" id="TIGR02063">
    <property type="entry name" value="RNase_R"/>
    <property type="match status" value="1"/>
</dbReference>
<dbReference type="PROSITE" id="PS01175">
    <property type="entry name" value="RIBONUCLEASE_II"/>
    <property type="match status" value="1"/>
</dbReference>
<dbReference type="GO" id="GO:0003723">
    <property type="term" value="F:RNA binding"/>
    <property type="evidence" value="ECO:0007669"/>
    <property type="project" value="UniProtKB-UniRule"/>
</dbReference>
<evidence type="ECO:0000256" key="9">
    <source>
        <dbReference type="SAM" id="MobiDB-lite"/>
    </source>
</evidence>
<evidence type="ECO:0000313" key="12">
    <source>
        <dbReference type="Proteomes" id="UP000195918"/>
    </source>
</evidence>
<feature type="compositionally biased region" description="Basic residues" evidence="9">
    <location>
        <begin position="774"/>
        <end position="789"/>
    </location>
</feature>
<dbReference type="InterPro" id="IPR013223">
    <property type="entry name" value="RNase_B_OB_dom"/>
</dbReference>
<dbReference type="InterPro" id="IPR012340">
    <property type="entry name" value="NA-bd_OB-fold"/>
</dbReference>
<dbReference type="InterPro" id="IPR040476">
    <property type="entry name" value="CSD2"/>
</dbReference>
<dbReference type="PANTHER" id="PTHR23355">
    <property type="entry name" value="RIBONUCLEASE"/>
    <property type="match status" value="1"/>
</dbReference>
<dbReference type="NCBIfam" id="TIGR00358">
    <property type="entry name" value="3_prime_RNase"/>
    <property type="match status" value="1"/>
</dbReference>
<dbReference type="EC" id="3.1.13.1" evidence="8"/>
<dbReference type="SMART" id="SM00316">
    <property type="entry name" value="S1"/>
    <property type="match status" value="1"/>
</dbReference>
<protein>
    <recommendedName>
        <fullName evidence="8">Ribonuclease R</fullName>
        <shortName evidence="8">RNase R</shortName>
        <ecNumber evidence="8">3.1.13.1</ecNumber>
    </recommendedName>
</protein>
<dbReference type="PANTHER" id="PTHR23355:SF9">
    <property type="entry name" value="DIS3-LIKE EXONUCLEASE 2"/>
    <property type="match status" value="1"/>
</dbReference>
<comment type="function">
    <text evidence="8">3'-5' exoribonuclease that releases 5'-nucleoside monophosphates and is involved in maturation of structured RNAs.</text>
</comment>
<dbReference type="Pfam" id="PF00575">
    <property type="entry name" value="S1"/>
    <property type="match status" value="1"/>
</dbReference>
<keyword evidence="12" id="KW-1185">Reference proteome</keyword>
<dbReference type="InterPro" id="IPR022966">
    <property type="entry name" value="RNase_II/R_CS"/>
</dbReference>
<keyword evidence="4 8" id="KW-0540">Nuclease</keyword>
<dbReference type="InterPro" id="IPR011805">
    <property type="entry name" value="RNase_R"/>
</dbReference>
<evidence type="ECO:0000313" key="11">
    <source>
        <dbReference type="EMBL" id="SLM86397.1"/>
    </source>
</evidence>
<feature type="domain" description="S1 motif" evidence="10">
    <location>
        <begin position="638"/>
        <end position="718"/>
    </location>
</feature>
<feature type="compositionally biased region" description="Basic and acidic residues" evidence="9">
    <location>
        <begin position="731"/>
        <end position="761"/>
    </location>
</feature>
<evidence type="ECO:0000256" key="4">
    <source>
        <dbReference type="ARBA" id="ARBA00022722"/>
    </source>
</evidence>
<dbReference type="GO" id="GO:0005829">
    <property type="term" value="C:cytosol"/>
    <property type="evidence" value="ECO:0007669"/>
    <property type="project" value="TreeGrafter"/>
</dbReference>
<dbReference type="EMBL" id="FWFD01000015">
    <property type="protein sequence ID" value="SLM86397.1"/>
    <property type="molecule type" value="Genomic_DNA"/>
</dbReference>
<dbReference type="GO" id="GO:0006402">
    <property type="term" value="P:mRNA catabolic process"/>
    <property type="evidence" value="ECO:0007669"/>
    <property type="project" value="TreeGrafter"/>
</dbReference>
<keyword evidence="3 8" id="KW-0963">Cytoplasm</keyword>
<dbReference type="Pfam" id="PF17876">
    <property type="entry name" value="CSD2"/>
    <property type="match status" value="1"/>
</dbReference>
<sequence length="789" mass="89942">MTNSIKETILRYLSESKKQTFSLEQIAEGLQLQKSDDFKLLVQTVAQMEREGAIIFNQKGKIKLNKQEKNLEGIFRANDRGFGFVTIEGEEDDAFVPKDFTNYALEGDTVKIEILKQGNPIEGQAAEAKVVEVLTRASSQIVGIFTLYSEEDIQKSGLYGVVIPKDKKLSRYRVFIADEGIKPEDGSVVSVEITYYPDSEHTNSFEGLVKQVVGHKNDPGMDILSIVLQHSIPVEFDENTIEEAEKISDVVLEEELKGRVDLRNETIVTIDGAEAKDLDDAVRVKRLDNGNYFLGVYIADVSHYVTENSPLDLEASDRATSVYLTDRVIPMLPRKLSNGICSLNPKVDRLVMACEMEINEAGQVVSHDIFEAVINSTARMTYTAVNEILEKSNEETLEAYKDLITFFNDMALLHTILENMRSNRGAISFESREAKIIVDDEGHPIDIELRERKVAERLIESFMLAANETIAAHYTKMKLPFIYRIHEHPKEEKVQRFFEFVTNFGILVKGKKDDVSPKEMQKVLDQISGKPEEPVVSMMLLRSMQQARYSEDPMGHYGLAAEDYTHFTSPIRRYPDLIVHRLIKSYMSRPIEEEVKVKWSETLPEIAAHSSKMERRAVEAERDTDNMKKAEFMQDKIDQEFDGIITSITKFGMFVELSNTIEGLIHVSQLKSDYFHFVENHLALVGERTSVVYRIGQSVKIKVTKADVDTREIDFELLSAEPISIPANLLRDSKKNKSPRREQPKSKQQGDKPSFRNEKKVPGKKKSNQPFYKKVAKNKKTKNNRKNKR</sequence>
<keyword evidence="6 8" id="KW-0269">Exonuclease</keyword>
<keyword evidence="5 8" id="KW-0378">Hydrolase</keyword>
<evidence type="ECO:0000256" key="5">
    <source>
        <dbReference type="ARBA" id="ARBA00022801"/>
    </source>
</evidence>
<evidence type="ECO:0000256" key="7">
    <source>
        <dbReference type="ARBA" id="ARBA00022884"/>
    </source>
</evidence>
<evidence type="ECO:0000256" key="2">
    <source>
        <dbReference type="ARBA" id="ARBA00004496"/>
    </source>
</evidence>
<dbReference type="HAMAP" id="MF_01895">
    <property type="entry name" value="RNase_R"/>
    <property type="match status" value="1"/>
</dbReference>